<reference evidence="1" key="1">
    <citation type="journal article" date="2020" name="mSystems">
        <title>Genome- and Community-Level Interaction Insights into Carbon Utilization and Element Cycling Functions of Hydrothermarchaeota in Hydrothermal Sediment.</title>
        <authorList>
            <person name="Zhou Z."/>
            <person name="Liu Y."/>
            <person name="Xu W."/>
            <person name="Pan J."/>
            <person name="Luo Z.H."/>
            <person name="Li M."/>
        </authorList>
    </citation>
    <scope>NUCLEOTIDE SEQUENCE [LARGE SCALE GENOMIC DNA]</scope>
    <source>
        <strain evidence="1">SpSt-906</strain>
    </source>
</reference>
<dbReference type="SUPFAM" id="SSF56935">
    <property type="entry name" value="Porins"/>
    <property type="match status" value="1"/>
</dbReference>
<protein>
    <submittedName>
        <fullName evidence="1">PorV/PorQ family protein</fullName>
    </submittedName>
</protein>
<evidence type="ECO:0000313" key="1">
    <source>
        <dbReference type="EMBL" id="HGE99365.1"/>
    </source>
</evidence>
<dbReference type="EMBL" id="DTMQ01000032">
    <property type="protein sequence ID" value="HGE99365.1"/>
    <property type="molecule type" value="Genomic_DNA"/>
</dbReference>
<gene>
    <name evidence="1" type="ORF">ENX07_04765</name>
</gene>
<sequence>MARESLYPEPMLKSLKPNLLLILFAALLLRISAEERLVGLKSLSFAVGVREIGMGEVGTASAEGPFSFYFNPALSAWNKKISLGLAYSDWWLDTYRTALFFLHPAKLLNLGLGLIFFDYGKIELRRDRPAEAIGEYSPKDITLYFNLARSLSSKLTLGTSFRFFSERFYTQATSQWGLDLGFNYQGKNWQIGFSYLNWGDVLRLKMEKFYLPAEFRLGVSFFWLINNFSFRPAFDYTYSPYEGVGRVHLGGEVNFKEGLSLRLGYGRNAPAFGIGVKRGIFSFDYGCTIKKELPNPSHHFALRLTTSY</sequence>
<dbReference type="Gene3D" id="2.40.160.60">
    <property type="entry name" value="Outer membrane protein transport protein (OMPP1/FadL/TodX)"/>
    <property type="match status" value="1"/>
</dbReference>
<dbReference type="AlphaFoldDB" id="A0A7C3UPN3"/>
<organism evidence="1">
    <name type="scientific">candidate division WOR-3 bacterium</name>
    <dbReference type="NCBI Taxonomy" id="2052148"/>
    <lineage>
        <taxon>Bacteria</taxon>
        <taxon>Bacteria division WOR-3</taxon>
    </lineage>
</organism>
<proteinExistence type="predicted"/>
<dbReference type="NCBIfam" id="NF033709">
    <property type="entry name" value="PorV_fam"/>
    <property type="match status" value="1"/>
</dbReference>
<accession>A0A7C3UPN3</accession>
<comment type="caution">
    <text evidence="1">The sequence shown here is derived from an EMBL/GenBank/DDBJ whole genome shotgun (WGS) entry which is preliminary data.</text>
</comment>
<name>A0A7C3UPN3_UNCW3</name>